<dbReference type="EMBL" id="CAJVPY010035054">
    <property type="protein sequence ID" value="CAG8800626.1"/>
    <property type="molecule type" value="Genomic_DNA"/>
</dbReference>
<dbReference type="Proteomes" id="UP000789405">
    <property type="component" value="Unassembled WGS sequence"/>
</dbReference>
<organism evidence="1 2">
    <name type="scientific">Dentiscutata erythropus</name>
    <dbReference type="NCBI Taxonomy" id="1348616"/>
    <lineage>
        <taxon>Eukaryota</taxon>
        <taxon>Fungi</taxon>
        <taxon>Fungi incertae sedis</taxon>
        <taxon>Mucoromycota</taxon>
        <taxon>Glomeromycotina</taxon>
        <taxon>Glomeromycetes</taxon>
        <taxon>Diversisporales</taxon>
        <taxon>Gigasporaceae</taxon>
        <taxon>Dentiscutata</taxon>
    </lineage>
</organism>
<accession>A0A9N9PBB1</accession>
<proteinExistence type="predicted"/>
<comment type="caution">
    <text evidence="1">The sequence shown here is derived from an EMBL/GenBank/DDBJ whole genome shotgun (WGS) entry which is preliminary data.</text>
</comment>
<evidence type="ECO:0000313" key="1">
    <source>
        <dbReference type="EMBL" id="CAG8800626.1"/>
    </source>
</evidence>
<evidence type="ECO:0000313" key="2">
    <source>
        <dbReference type="Proteomes" id="UP000789405"/>
    </source>
</evidence>
<gene>
    <name evidence="1" type="ORF">DERYTH_LOCUS23296</name>
</gene>
<keyword evidence="2" id="KW-1185">Reference proteome</keyword>
<dbReference type="AlphaFoldDB" id="A0A9N9PBB1"/>
<sequence>NLTPVFSKMPVSWYKDVKKLEDIVNGDRLKRRMRQDNGVFILELWYDEKPEIDIPKE</sequence>
<name>A0A9N9PBB1_9GLOM</name>
<protein>
    <submittedName>
        <fullName evidence="1">12577_t:CDS:1</fullName>
    </submittedName>
</protein>
<dbReference type="OrthoDB" id="2354864at2759"/>
<reference evidence="1" key="1">
    <citation type="submission" date="2021-06" db="EMBL/GenBank/DDBJ databases">
        <authorList>
            <person name="Kallberg Y."/>
            <person name="Tangrot J."/>
            <person name="Rosling A."/>
        </authorList>
    </citation>
    <scope>NUCLEOTIDE SEQUENCE</scope>
    <source>
        <strain evidence="1">MA453B</strain>
    </source>
</reference>
<feature type="non-terminal residue" evidence="1">
    <location>
        <position position="1"/>
    </location>
</feature>